<dbReference type="InterPro" id="IPR004328">
    <property type="entry name" value="BRO1_dom"/>
</dbReference>
<dbReference type="Gene3D" id="1.25.40.280">
    <property type="entry name" value="alix/aip1 like domains"/>
    <property type="match status" value="1"/>
</dbReference>
<accession>A0A1X0R4W9</accession>
<protein>
    <submittedName>
        <fullName evidence="2">BRO1-domain-containing protein</fullName>
    </submittedName>
</protein>
<gene>
    <name evidence="2" type="ORF">BCV72DRAFT_112841</name>
</gene>
<sequence length="99" mass="11702">MERQEVNFISIPIKKPDKLSWFSALTKYITESYAEDAKKYNQDCNLLDSLRQRCLEQEQVENPLVLEDLSIYFNQLSFLGSKFPSDVRLINKWGLLFIH</sequence>
<name>A0A1X0R4W9_RHIZD</name>
<dbReference type="OrthoDB" id="2281439at2759"/>
<reference evidence="2" key="1">
    <citation type="journal article" date="2016" name="Proc. Natl. Acad. Sci. U.S.A.">
        <title>Lipid metabolic changes in an early divergent fungus govern the establishment of a mutualistic symbiosis with endobacteria.</title>
        <authorList>
            <person name="Lastovetsky O.A."/>
            <person name="Gaspar M.L."/>
            <person name="Mondo S.J."/>
            <person name="LaButti K.M."/>
            <person name="Sandor L."/>
            <person name="Grigoriev I.V."/>
            <person name="Henry S.A."/>
            <person name="Pawlowska T.E."/>
        </authorList>
    </citation>
    <scope>NUCLEOTIDE SEQUENCE [LARGE SCALE GENOMIC DNA]</scope>
    <source>
        <strain evidence="2">ATCC 52814</strain>
    </source>
</reference>
<organism evidence="2">
    <name type="scientific">Rhizopus microsporus var. microsporus</name>
    <dbReference type="NCBI Taxonomy" id="86635"/>
    <lineage>
        <taxon>Eukaryota</taxon>
        <taxon>Fungi</taxon>
        <taxon>Fungi incertae sedis</taxon>
        <taxon>Mucoromycota</taxon>
        <taxon>Mucoromycotina</taxon>
        <taxon>Mucoromycetes</taxon>
        <taxon>Mucorales</taxon>
        <taxon>Mucorineae</taxon>
        <taxon>Rhizopodaceae</taxon>
        <taxon>Rhizopus</taxon>
    </lineage>
</organism>
<evidence type="ECO:0000313" key="2">
    <source>
        <dbReference type="EMBL" id="ORE07085.1"/>
    </source>
</evidence>
<feature type="domain" description="BRO1" evidence="1">
    <location>
        <begin position="8"/>
        <end position="93"/>
    </location>
</feature>
<dbReference type="EMBL" id="KV921910">
    <property type="protein sequence ID" value="ORE07085.1"/>
    <property type="molecule type" value="Genomic_DNA"/>
</dbReference>
<dbReference type="InterPro" id="IPR038499">
    <property type="entry name" value="BRO1_sf"/>
</dbReference>
<dbReference type="Proteomes" id="UP000242414">
    <property type="component" value="Unassembled WGS sequence"/>
</dbReference>
<dbReference type="AlphaFoldDB" id="A0A1X0R4W9"/>
<dbReference type="VEuPathDB" id="FungiDB:BCV72DRAFT_112841"/>
<proteinExistence type="predicted"/>
<evidence type="ECO:0000259" key="1">
    <source>
        <dbReference type="Pfam" id="PF03097"/>
    </source>
</evidence>
<dbReference type="Pfam" id="PF03097">
    <property type="entry name" value="BRO1"/>
    <property type="match status" value="1"/>
</dbReference>